<keyword evidence="1" id="KW-0433">Leucine-rich repeat</keyword>
<dbReference type="OrthoDB" id="4691307at2759"/>
<dbReference type="InterPro" id="IPR032675">
    <property type="entry name" value="LRR_dom_sf"/>
</dbReference>
<evidence type="ECO:0000256" key="4">
    <source>
        <dbReference type="ARBA" id="ARBA00023180"/>
    </source>
</evidence>
<feature type="transmembrane region" description="Helical" evidence="5">
    <location>
        <begin position="31"/>
        <end position="49"/>
    </location>
</feature>
<sequence>MHSIFTVARPLPLEIMLLFLLRNNLFEKIKMFCKIFLILLFVASGVLIMECSSEDRARDDANACGGSGVCDCSQSGVVDCSDRKLSTLPNNIPRNTSKLSLERNQISDIPYNFMTKFERLFTLNVESNDLKHSFQLPKSLRRIYCGNNKLTSFHAFFENGCGNLQLVNVSTNHITTIQDGTFEYGCTKLNHLIVQGNRLREIRNKTFQGLTGIRILRIDDNPLKNIEPDAFSDVCKSLEILLAKDLKELTTIPNGLFTGCHYLNEIYFTRCNFMWLPENTFLGIETVKLSVAGNQHLTTLPESIFFGVKDVINLAFDMNRLISLPENLFSNLFITGEVNFGFNHLTTLPSELFRSPNQIVHLLLQHNKITRIPAGFFRHLPYLKVVFLFGNKIENLIDGMFSGTRLQQVFLFRNRITTVQGEPFKTGSNSTVSYIDLRDNPLSSLSGKSMASLAPNATVHLMCDSLVLPKHFKDMTMTCASHGELINILIIGRSELQSALGNGGFLCEHIAKSEARMVNCTTCPTGSYTRIFKGGCTPCPAGEGNSSKSCQVCPEGTDKQRWAGFRACYCLKNHYRMDRFDKCFVCPAEGLECLGDIVRIRSGYYWDWSSSDIESYKIFVENLQIFDESYDKETTTFNGTLPKAHKCPVKETCVNSVDDLEGNCLEGYHGWQCTVCENGYYNLFGRCRKCTSTWRIVPKLLLFAAFLVAFVRVIITQSRLPQIPGSINESMTIGRRYLADKVISRGKIAIGFYQVVSHYWYYCGTFIWSPSLQTFILETMRMLSISLTSILFIPGCFRVTWNAHVQLKVVYTGYLAFFAMLVLTYLVLKMVKCRYNECLLPAVPILKAYFLKICVVSLFITYTETCTAIFQLFRCDPSFLDQSENTSVRLLHSDYSINCDSATHILYSFLSIPLLIYIVIFPFVLFIKLRKWSKVQLADGLHLTGYPTWVYFLFENYRSECWYWDIVELVRKFILNFIPMVFGGEGFAMISGLSLSVFFICIHIHTNPFKDKTENGLQLISLLLINFNMSVAASGLSDDDNDTAVFIYFISISLLNIGFLILITGKTDFGLCGLTNVFCTKNRFSEAQETSSNWEMAASLPVHRELDAVSSSSVCGSVSVSVGQCSYS</sequence>
<keyword evidence="5" id="KW-1133">Transmembrane helix</keyword>
<feature type="transmembrane region" description="Helical" evidence="5">
    <location>
        <begin position="782"/>
        <end position="803"/>
    </location>
</feature>
<feature type="transmembrane region" description="Helical" evidence="5">
    <location>
        <begin position="809"/>
        <end position="828"/>
    </location>
</feature>
<evidence type="ECO:0000256" key="1">
    <source>
        <dbReference type="ARBA" id="ARBA00022614"/>
    </source>
</evidence>
<keyword evidence="4" id="KW-0325">Glycoprotein</keyword>
<gene>
    <name evidence="7" type="ORF">HOLleu_19274</name>
</gene>
<dbReference type="Proteomes" id="UP001152320">
    <property type="component" value="Chromosome 9"/>
</dbReference>
<proteinExistence type="predicted"/>
<dbReference type="InterPro" id="IPR000372">
    <property type="entry name" value="LRRNT"/>
</dbReference>
<evidence type="ECO:0000313" key="7">
    <source>
        <dbReference type="EMBL" id="KAJ8035560.1"/>
    </source>
</evidence>
<dbReference type="EMBL" id="JAIZAY010000009">
    <property type="protein sequence ID" value="KAJ8035560.1"/>
    <property type="molecule type" value="Genomic_DNA"/>
</dbReference>
<reference evidence="7" key="1">
    <citation type="submission" date="2021-10" db="EMBL/GenBank/DDBJ databases">
        <title>Tropical sea cucumber genome reveals ecological adaptation and Cuvierian tubules defense mechanism.</title>
        <authorList>
            <person name="Chen T."/>
        </authorList>
    </citation>
    <scope>NUCLEOTIDE SEQUENCE</scope>
    <source>
        <strain evidence="7">Nanhai2018</strain>
        <tissue evidence="7">Muscle</tissue>
    </source>
</reference>
<keyword evidence="5" id="KW-0812">Transmembrane</keyword>
<feature type="transmembrane region" description="Helical" evidence="5">
    <location>
        <begin position="905"/>
        <end position="925"/>
    </location>
</feature>
<accession>A0A9Q1BZC3</accession>
<feature type="transmembrane region" description="Helical" evidence="5">
    <location>
        <begin position="974"/>
        <end position="1004"/>
    </location>
</feature>
<feature type="transmembrane region" description="Helical" evidence="5">
    <location>
        <begin position="849"/>
        <end position="873"/>
    </location>
</feature>
<keyword evidence="8" id="KW-1185">Reference proteome</keyword>
<comment type="caution">
    <text evidence="7">The sequence shown here is derived from an EMBL/GenBank/DDBJ whole genome shotgun (WGS) entry which is preliminary data.</text>
</comment>
<protein>
    <submittedName>
        <fullName evidence="7">Leucine-rich repeat-containing protein 15</fullName>
    </submittedName>
</protein>
<dbReference type="SMART" id="SM00369">
    <property type="entry name" value="LRR_TYP"/>
    <property type="match status" value="7"/>
</dbReference>
<dbReference type="InterPro" id="IPR050333">
    <property type="entry name" value="SLRP"/>
</dbReference>
<dbReference type="PANTHER" id="PTHR45712:SF22">
    <property type="entry name" value="INSULIN-LIKE GROWTH FACTOR-BINDING PROTEIN COMPLEX ACID LABILE SUBUNIT"/>
    <property type="match status" value="1"/>
</dbReference>
<dbReference type="AlphaFoldDB" id="A0A9Q1BZC3"/>
<dbReference type="InterPro" id="IPR003591">
    <property type="entry name" value="Leu-rich_rpt_typical-subtyp"/>
</dbReference>
<dbReference type="InterPro" id="IPR001611">
    <property type="entry name" value="Leu-rich_rpt"/>
</dbReference>
<feature type="transmembrane region" description="Helical" evidence="5">
    <location>
        <begin position="696"/>
        <end position="715"/>
    </location>
</feature>
<evidence type="ECO:0000256" key="2">
    <source>
        <dbReference type="ARBA" id="ARBA00022729"/>
    </source>
</evidence>
<dbReference type="Gene3D" id="3.80.10.10">
    <property type="entry name" value="Ribonuclease Inhibitor"/>
    <property type="match status" value="3"/>
</dbReference>
<dbReference type="Pfam" id="PF13855">
    <property type="entry name" value="LRR_8"/>
    <property type="match status" value="2"/>
</dbReference>
<keyword evidence="2" id="KW-0732">Signal</keyword>
<name>A0A9Q1BZC3_HOLLE</name>
<evidence type="ECO:0000259" key="6">
    <source>
        <dbReference type="SMART" id="SM00013"/>
    </source>
</evidence>
<dbReference type="SMART" id="SM00013">
    <property type="entry name" value="LRRNT"/>
    <property type="match status" value="1"/>
</dbReference>
<dbReference type="PANTHER" id="PTHR45712">
    <property type="entry name" value="AGAP008170-PA"/>
    <property type="match status" value="1"/>
</dbReference>
<organism evidence="7 8">
    <name type="scientific">Holothuria leucospilota</name>
    <name type="common">Black long sea cucumber</name>
    <name type="synonym">Mertensiothuria leucospilota</name>
    <dbReference type="NCBI Taxonomy" id="206669"/>
    <lineage>
        <taxon>Eukaryota</taxon>
        <taxon>Metazoa</taxon>
        <taxon>Echinodermata</taxon>
        <taxon>Eleutherozoa</taxon>
        <taxon>Echinozoa</taxon>
        <taxon>Holothuroidea</taxon>
        <taxon>Aspidochirotacea</taxon>
        <taxon>Aspidochirotida</taxon>
        <taxon>Holothuriidae</taxon>
        <taxon>Holothuria</taxon>
    </lineage>
</organism>
<evidence type="ECO:0000313" key="8">
    <source>
        <dbReference type="Proteomes" id="UP001152320"/>
    </source>
</evidence>
<evidence type="ECO:0000256" key="5">
    <source>
        <dbReference type="SAM" id="Phobius"/>
    </source>
</evidence>
<evidence type="ECO:0000256" key="3">
    <source>
        <dbReference type="ARBA" id="ARBA00022737"/>
    </source>
</evidence>
<keyword evidence="3" id="KW-0677">Repeat</keyword>
<feature type="transmembrane region" description="Helical" evidence="5">
    <location>
        <begin position="1043"/>
        <end position="1063"/>
    </location>
</feature>
<keyword evidence="5" id="KW-0472">Membrane</keyword>
<dbReference type="SUPFAM" id="SSF52058">
    <property type="entry name" value="L domain-like"/>
    <property type="match status" value="2"/>
</dbReference>
<feature type="domain" description="LRRNT" evidence="6">
    <location>
        <begin position="65"/>
        <end position="98"/>
    </location>
</feature>
<feature type="transmembrane region" description="Helical" evidence="5">
    <location>
        <begin position="1016"/>
        <end position="1037"/>
    </location>
</feature>